<dbReference type="Proteomes" id="UP001595075">
    <property type="component" value="Unassembled WGS sequence"/>
</dbReference>
<gene>
    <name evidence="1" type="ORF">VTL71DRAFT_14770</name>
</gene>
<protein>
    <recommendedName>
        <fullName evidence="3">S-adenosyl-L-methionine-dependent methyltransferase</fullName>
    </recommendedName>
</protein>
<sequence>MSSITEEEFAAKVAQTVKDSRDAAVAALVVDDEVPVENESKDCDTKTGILVEGTSDGAYLLPNHQSEQARLNLQHEIFLLTFNNKLALAPIEASKIKHALDIGTGSGIWPVEFSEQHPDAQVLGFDISPCAPPIIPPNCTFEVHDAESEWQFPQKFDYIHGRALMSCFASPLGVIQSAFNALEPGGYLEIQDCVAPWTSVDDTLLGTKLIRFHAKSIAAAASLGRDITQAFKNKAFFEQAGFVDVKEVHYQWPLGTWAKGEKQKIVGEMFREDMESILGLLAERLLVVGEKMEKEVVDEMLRAVRKDFRDGRIHAYMPGIVVYGRKPE</sequence>
<dbReference type="PANTHER" id="PTHR43591:SF102">
    <property type="entry name" value="S-ADENOSYL-L-METHIONINE-DEPENDENT METHYLTRANSFERASE"/>
    <property type="match status" value="1"/>
</dbReference>
<comment type="caution">
    <text evidence="1">The sequence shown here is derived from an EMBL/GenBank/DDBJ whole genome shotgun (WGS) entry which is preliminary data.</text>
</comment>
<dbReference type="SUPFAM" id="SSF53335">
    <property type="entry name" value="S-adenosyl-L-methionine-dependent methyltransferases"/>
    <property type="match status" value="1"/>
</dbReference>
<organism evidence="1 2">
    <name type="scientific">Oculimacula yallundae</name>
    <dbReference type="NCBI Taxonomy" id="86028"/>
    <lineage>
        <taxon>Eukaryota</taxon>
        <taxon>Fungi</taxon>
        <taxon>Dikarya</taxon>
        <taxon>Ascomycota</taxon>
        <taxon>Pezizomycotina</taxon>
        <taxon>Leotiomycetes</taxon>
        <taxon>Helotiales</taxon>
        <taxon>Ploettnerulaceae</taxon>
        <taxon>Oculimacula</taxon>
    </lineage>
</organism>
<reference evidence="1 2" key="1">
    <citation type="journal article" date="2024" name="Commun. Biol.">
        <title>Comparative genomic analysis of thermophilic fungi reveals convergent evolutionary adaptations and gene losses.</title>
        <authorList>
            <person name="Steindorff A.S."/>
            <person name="Aguilar-Pontes M.V."/>
            <person name="Robinson A.J."/>
            <person name="Andreopoulos B."/>
            <person name="LaButti K."/>
            <person name="Kuo A."/>
            <person name="Mondo S."/>
            <person name="Riley R."/>
            <person name="Otillar R."/>
            <person name="Haridas S."/>
            <person name="Lipzen A."/>
            <person name="Grimwood J."/>
            <person name="Schmutz J."/>
            <person name="Clum A."/>
            <person name="Reid I.D."/>
            <person name="Moisan M.C."/>
            <person name="Butler G."/>
            <person name="Nguyen T.T.M."/>
            <person name="Dewar K."/>
            <person name="Conant G."/>
            <person name="Drula E."/>
            <person name="Henrissat B."/>
            <person name="Hansel C."/>
            <person name="Singer S."/>
            <person name="Hutchinson M.I."/>
            <person name="de Vries R.P."/>
            <person name="Natvig D.O."/>
            <person name="Powell A.J."/>
            <person name="Tsang A."/>
            <person name="Grigoriev I.V."/>
        </authorList>
    </citation>
    <scope>NUCLEOTIDE SEQUENCE [LARGE SCALE GENOMIC DNA]</scope>
    <source>
        <strain evidence="1 2">CBS 494.80</strain>
    </source>
</reference>
<evidence type="ECO:0000313" key="1">
    <source>
        <dbReference type="EMBL" id="KAL2070090.1"/>
    </source>
</evidence>
<name>A0ABR4CJZ8_9HELO</name>
<keyword evidence="2" id="KW-1185">Reference proteome</keyword>
<evidence type="ECO:0008006" key="3">
    <source>
        <dbReference type="Google" id="ProtNLM"/>
    </source>
</evidence>
<accession>A0ABR4CJZ8</accession>
<evidence type="ECO:0000313" key="2">
    <source>
        <dbReference type="Proteomes" id="UP001595075"/>
    </source>
</evidence>
<dbReference type="CDD" id="cd02440">
    <property type="entry name" value="AdoMet_MTases"/>
    <property type="match status" value="1"/>
</dbReference>
<dbReference type="PANTHER" id="PTHR43591">
    <property type="entry name" value="METHYLTRANSFERASE"/>
    <property type="match status" value="1"/>
</dbReference>
<dbReference type="Pfam" id="PF13489">
    <property type="entry name" value="Methyltransf_23"/>
    <property type="match status" value="1"/>
</dbReference>
<dbReference type="EMBL" id="JAZHXI010000007">
    <property type="protein sequence ID" value="KAL2070090.1"/>
    <property type="molecule type" value="Genomic_DNA"/>
</dbReference>
<dbReference type="InterPro" id="IPR029063">
    <property type="entry name" value="SAM-dependent_MTases_sf"/>
</dbReference>
<proteinExistence type="predicted"/>
<dbReference type="Gene3D" id="3.40.50.150">
    <property type="entry name" value="Vaccinia Virus protein VP39"/>
    <property type="match status" value="1"/>
</dbReference>